<keyword evidence="2" id="KW-1185">Reference proteome</keyword>
<evidence type="ECO:0000313" key="1">
    <source>
        <dbReference type="EMBL" id="KAL2818175.1"/>
    </source>
</evidence>
<dbReference type="Proteomes" id="UP001610335">
    <property type="component" value="Unassembled WGS sequence"/>
</dbReference>
<evidence type="ECO:0008006" key="3">
    <source>
        <dbReference type="Google" id="ProtNLM"/>
    </source>
</evidence>
<gene>
    <name evidence="1" type="ORF">BDW59DRAFT_165623</name>
</gene>
<dbReference type="EMBL" id="JBFXLS010000086">
    <property type="protein sequence ID" value="KAL2818175.1"/>
    <property type="molecule type" value="Genomic_DNA"/>
</dbReference>
<organism evidence="1 2">
    <name type="scientific">Aspergillus cavernicola</name>
    <dbReference type="NCBI Taxonomy" id="176166"/>
    <lineage>
        <taxon>Eukaryota</taxon>
        <taxon>Fungi</taxon>
        <taxon>Dikarya</taxon>
        <taxon>Ascomycota</taxon>
        <taxon>Pezizomycotina</taxon>
        <taxon>Eurotiomycetes</taxon>
        <taxon>Eurotiomycetidae</taxon>
        <taxon>Eurotiales</taxon>
        <taxon>Aspergillaceae</taxon>
        <taxon>Aspergillus</taxon>
        <taxon>Aspergillus subgen. Nidulantes</taxon>
    </lineage>
</organism>
<evidence type="ECO:0000313" key="2">
    <source>
        <dbReference type="Proteomes" id="UP001610335"/>
    </source>
</evidence>
<protein>
    <recommendedName>
        <fullName evidence="3">Transcription factor domain-containing protein</fullName>
    </recommendedName>
</protein>
<proteinExistence type="predicted"/>
<sequence length="143" mass="16280">MEWLAHLAVYLLDAKEALGAFRSAQGQEPTITSLQSPWDSHSYAPGYTSLVQFACAAQRLSQRDFNQMMPAPWALDSEFASVSNEMTLQEMRLLQYLALEESQPTNGTPSSPILDEDVTLPLIWHYSNLVLHRVFRRRRTRPA</sequence>
<reference evidence="1 2" key="1">
    <citation type="submission" date="2024-07" db="EMBL/GenBank/DDBJ databases">
        <title>Section-level genome sequencing and comparative genomics of Aspergillus sections Usti and Cavernicolus.</title>
        <authorList>
            <consortium name="Lawrence Berkeley National Laboratory"/>
            <person name="Nybo J.L."/>
            <person name="Vesth T.C."/>
            <person name="Theobald S."/>
            <person name="Frisvad J.C."/>
            <person name="Larsen T.O."/>
            <person name="Kjaerboelling I."/>
            <person name="Rothschild-Mancinelli K."/>
            <person name="Lyhne E.K."/>
            <person name="Kogle M.E."/>
            <person name="Barry K."/>
            <person name="Clum A."/>
            <person name="Na H."/>
            <person name="Ledsgaard L."/>
            <person name="Lin J."/>
            <person name="Lipzen A."/>
            <person name="Kuo A."/>
            <person name="Riley R."/>
            <person name="Mondo S."/>
            <person name="LaButti K."/>
            <person name="Haridas S."/>
            <person name="Pangalinan J."/>
            <person name="Salamov A.A."/>
            <person name="Simmons B.A."/>
            <person name="Magnuson J.K."/>
            <person name="Chen J."/>
            <person name="Drula E."/>
            <person name="Henrissat B."/>
            <person name="Wiebenga A."/>
            <person name="Lubbers R.J."/>
            <person name="Gomes A.C."/>
            <person name="Makela M.R."/>
            <person name="Stajich J."/>
            <person name="Grigoriev I.V."/>
            <person name="Mortensen U.H."/>
            <person name="De vries R.P."/>
            <person name="Baker S.E."/>
            <person name="Andersen M.R."/>
        </authorList>
    </citation>
    <scope>NUCLEOTIDE SEQUENCE [LARGE SCALE GENOMIC DNA]</scope>
    <source>
        <strain evidence="1 2">CBS 600.67</strain>
    </source>
</reference>
<accession>A0ABR4HS23</accession>
<comment type="caution">
    <text evidence="1">The sequence shown here is derived from an EMBL/GenBank/DDBJ whole genome shotgun (WGS) entry which is preliminary data.</text>
</comment>
<name>A0ABR4HS23_9EURO</name>